<dbReference type="AlphaFoldDB" id="A0A1V8SA58"/>
<reference evidence="2" key="1">
    <citation type="submission" date="2017-03" db="EMBL/GenBank/DDBJ databases">
        <title>Genomes of endolithic fungi from Antarctica.</title>
        <authorList>
            <person name="Coleine C."/>
            <person name="Masonjones S."/>
            <person name="Stajich J.E."/>
        </authorList>
    </citation>
    <scope>NUCLEOTIDE SEQUENCE [LARGE SCALE GENOMIC DNA]</scope>
    <source>
        <strain evidence="2">CCFEE 5527</strain>
    </source>
</reference>
<dbReference type="InParanoid" id="A0A1V8SA58"/>
<dbReference type="InterPro" id="IPR011333">
    <property type="entry name" value="SKP1/BTB/POZ_sf"/>
</dbReference>
<proteinExistence type="predicted"/>
<organism evidence="1 2">
    <name type="scientific">Cryoendolithus antarcticus</name>
    <dbReference type="NCBI Taxonomy" id="1507870"/>
    <lineage>
        <taxon>Eukaryota</taxon>
        <taxon>Fungi</taxon>
        <taxon>Dikarya</taxon>
        <taxon>Ascomycota</taxon>
        <taxon>Pezizomycotina</taxon>
        <taxon>Dothideomycetes</taxon>
        <taxon>Dothideomycetidae</taxon>
        <taxon>Cladosporiales</taxon>
        <taxon>Cladosporiaceae</taxon>
        <taxon>Cryoendolithus</taxon>
    </lineage>
</organism>
<accession>A0A1V8SA58</accession>
<keyword evidence="2" id="KW-1185">Reference proteome</keyword>
<dbReference type="EMBL" id="NAJO01000078">
    <property type="protein sequence ID" value="OQN95820.1"/>
    <property type="molecule type" value="Genomic_DNA"/>
</dbReference>
<protein>
    <recommendedName>
        <fullName evidence="3">BTB domain-containing protein</fullName>
    </recommendedName>
</protein>
<comment type="caution">
    <text evidence="1">The sequence shown here is derived from an EMBL/GenBank/DDBJ whole genome shotgun (WGS) entry which is preliminary data.</text>
</comment>
<dbReference type="Proteomes" id="UP000192596">
    <property type="component" value="Unassembled WGS sequence"/>
</dbReference>
<evidence type="ECO:0000313" key="2">
    <source>
        <dbReference type="Proteomes" id="UP000192596"/>
    </source>
</evidence>
<dbReference type="Gene3D" id="3.30.710.10">
    <property type="entry name" value="Potassium Channel Kv1.1, Chain A"/>
    <property type="match status" value="1"/>
</dbReference>
<sequence>MAAVVVAGPRPGAFDFTRSVVISIGATPHSFHIPQDKLTRTSRHFGTALGPDAAAVPPGAINPALTFANVELRTLHVYANWLDSHVLNADPVLEIGRNDDYWLLIKCAALGHLVDDNDFKDAIADGWYRLTHKVDHDRTRFLPHSLITTALYNSVPEGANFRKLVVDSFATVRIGRLMDAGGPHPFNFYVLMAMIDQDEAMNFSTLIIVRVGAEQHPFVINQDVLTRSSDYFKTTLKECWTPKDESEFRTLTLQHAGLKSFNIYANWLHSRVVYTQAKDTSKNSESYVLLSRCYALGDLLLDVDFKDTITDAFVCQVNTVLDGVRFFPNNVAKKYLYANTASTAKIRQWCVDLFAGCKNASLLYDEDPPEFLRAVAVALIAGSSIHHKAMFADCKYHEHGDGEDACYRKRLFSGPAKAADVPK</sequence>
<dbReference type="OrthoDB" id="5345504at2759"/>
<evidence type="ECO:0000313" key="1">
    <source>
        <dbReference type="EMBL" id="OQN95820.1"/>
    </source>
</evidence>
<gene>
    <name evidence="1" type="ORF">B0A48_18105</name>
</gene>
<dbReference type="STRING" id="1507870.A0A1V8SA58"/>
<name>A0A1V8SA58_9PEZI</name>
<evidence type="ECO:0008006" key="3">
    <source>
        <dbReference type="Google" id="ProtNLM"/>
    </source>
</evidence>